<evidence type="ECO:0000313" key="1">
    <source>
        <dbReference type="EMBL" id="KAK1121300.1"/>
    </source>
</evidence>
<organism evidence="1 2">
    <name type="scientific">Melipona bicolor</name>
    <dbReference type="NCBI Taxonomy" id="60889"/>
    <lineage>
        <taxon>Eukaryota</taxon>
        <taxon>Metazoa</taxon>
        <taxon>Ecdysozoa</taxon>
        <taxon>Arthropoda</taxon>
        <taxon>Hexapoda</taxon>
        <taxon>Insecta</taxon>
        <taxon>Pterygota</taxon>
        <taxon>Neoptera</taxon>
        <taxon>Endopterygota</taxon>
        <taxon>Hymenoptera</taxon>
        <taxon>Apocrita</taxon>
        <taxon>Aculeata</taxon>
        <taxon>Apoidea</taxon>
        <taxon>Anthophila</taxon>
        <taxon>Apidae</taxon>
        <taxon>Melipona</taxon>
    </lineage>
</organism>
<dbReference type="AlphaFoldDB" id="A0AA40FLC2"/>
<proteinExistence type="predicted"/>
<name>A0AA40FLC2_9HYME</name>
<comment type="caution">
    <text evidence="1">The sequence shown here is derived from an EMBL/GenBank/DDBJ whole genome shotgun (WGS) entry which is preliminary data.</text>
</comment>
<sequence length="74" mass="8328">MAENCFVYKDVLVLSNIKYYPERSAGLQITEHVDAMIVNAHFVELLRKFGNILFLLGHNCVSAQEDKASPGDQD</sequence>
<gene>
    <name evidence="1" type="ORF">K0M31_010602</name>
</gene>
<protein>
    <submittedName>
        <fullName evidence="1">Uncharacterized protein</fullName>
    </submittedName>
</protein>
<reference evidence="1" key="1">
    <citation type="submission" date="2021-10" db="EMBL/GenBank/DDBJ databases">
        <title>Melipona bicolor Genome sequencing and assembly.</title>
        <authorList>
            <person name="Araujo N.S."/>
            <person name="Arias M.C."/>
        </authorList>
    </citation>
    <scope>NUCLEOTIDE SEQUENCE</scope>
    <source>
        <strain evidence="1">USP_2M_L1-L4_2017</strain>
        <tissue evidence="1">Whole body</tissue>
    </source>
</reference>
<keyword evidence="2" id="KW-1185">Reference proteome</keyword>
<feature type="non-terminal residue" evidence="1">
    <location>
        <position position="1"/>
    </location>
</feature>
<dbReference type="EMBL" id="JAHYIQ010000027">
    <property type="protein sequence ID" value="KAK1121300.1"/>
    <property type="molecule type" value="Genomic_DNA"/>
</dbReference>
<accession>A0AA40FLC2</accession>
<dbReference type="Proteomes" id="UP001177670">
    <property type="component" value="Unassembled WGS sequence"/>
</dbReference>
<evidence type="ECO:0000313" key="2">
    <source>
        <dbReference type="Proteomes" id="UP001177670"/>
    </source>
</evidence>